<evidence type="ECO:0000256" key="2">
    <source>
        <dbReference type="SAM" id="Phobius"/>
    </source>
</evidence>
<dbReference type="EMBL" id="SUMG01000001">
    <property type="protein sequence ID" value="NBG87056.1"/>
    <property type="molecule type" value="Genomic_DNA"/>
</dbReference>
<evidence type="ECO:0000313" key="4">
    <source>
        <dbReference type="EMBL" id="NBG87056.1"/>
    </source>
</evidence>
<dbReference type="InterPro" id="IPR013655">
    <property type="entry name" value="PAS_fold_3"/>
</dbReference>
<dbReference type="Pfam" id="PF08447">
    <property type="entry name" value="PAS_3"/>
    <property type="match status" value="1"/>
</dbReference>
<keyword evidence="1" id="KW-0175">Coiled coil</keyword>
<reference evidence="4 5" key="1">
    <citation type="submission" date="2019-04" db="EMBL/GenBank/DDBJ databases">
        <title>Isachenkonia alkalipeptolytica gen. nov. sp. nov. a new anaerobic, alkiliphilic organothrophic bacterium capable to reduce synthesized ferrihydrite isolated from a soda lake.</title>
        <authorList>
            <person name="Toshchakov S.V."/>
            <person name="Zavarzina D.G."/>
            <person name="Zhilina T.N."/>
            <person name="Kostrikina N.A."/>
            <person name="Kublanov I.V."/>
        </authorList>
    </citation>
    <scope>NUCLEOTIDE SEQUENCE [LARGE SCALE GENOMIC DNA]</scope>
    <source>
        <strain evidence="4 5">Z-1701</strain>
    </source>
</reference>
<protein>
    <submittedName>
        <fullName evidence="4">PAS domain S-box protein</fullName>
    </submittedName>
</protein>
<evidence type="ECO:0000259" key="3">
    <source>
        <dbReference type="PROSITE" id="PS50112"/>
    </source>
</evidence>
<feature type="coiled-coil region" evidence="1">
    <location>
        <begin position="40"/>
        <end position="67"/>
    </location>
</feature>
<dbReference type="PROSITE" id="PS50112">
    <property type="entry name" value="PAS"/>
    <property type="match status" value="1"/>
</dbReference>
<dbReference type="SUPFAM" id="SSF55785">
    <property type="entry name" value="PYP-like sensor domain (PAS domain)"/>
    <property type="match status" value="1"/>
</dbReference>
<dbReference type="InterPro" id="IPR035965">
    <property type="entry name" value="PAS-like_dom_sf"/>
</dbReference>
<accession>A0AA44BE31</accession>
<organism evidence="4 5">
    <name type="scientific">Isachenkonia alkalipeptolytica</name>
    <dbReference type="NCBI Taxonomy" id="2565777"/>
    <lineage>
        <taxon>Bacteria</taxon>
        <taxon>Bacillati</taxon>
        <taxon>Bacillota</taxon>
        <taxon>Clostridia</taxon>
        <taxon>Eubacteriales</taxon>
        <taxon>Clostridiaceae</taxon>
        <taxon>Isachenkonia</taxon>
    </lineage>
</organism>
<evidence type="ECO:0000313" key="5">
    <source>
        <dbReference type="Proteomes" id="UP000449710"/>
    </source>
</evidence>
<feature type="transmembrane region" description="Helical" evidence="2">
    <location>
        <begin position="20"/>
        <end position="38"/>
    </location>
</feature>
<dbReference type="SMART" id="SM00091">
    <property type="entry name" value="PAS"/>
    <property type="match status" value="1"/>
</dbReference>
<dbReference type="InterPro" id="IPR000014">
    <property type="entry name" value="PAS"/>
</dbReference>
<dbReference type="RefSeq" id="WP_160718360.1">
    <property type="nucleotide sequence ID" value="NZ_SUMG01000001.1"/>
</dbReference>
<dbReference type="AlphaFoldDB" id="A0AA44BE31"/>
<sequence length="171" mass="19933">MAIPDAVRTIPMLQPNYTPLETLGILTLPMLLFILLVVRQRRRNRELSKMKEELERFKERYEQLSEQSGTFIWEVDREGLHTYVDPTVEKVLGYTPGEMIGKRTFYDELYPEDREKMKNFGFMVMAKGDKIKNREVRQLHKNGHTVYTITNGLSIHDGKGNVIGYGALIRI</sequence>
<keyword evidence="5" id="KW-1185">Reference proteome</keyword>
<gene>
    <name evidence="4" type="ORF">ISALK_00940</name>
</gene>
<dbReference type="Gene3D" id="3.30.450.20">
    <property type="entry name" value="PAS domain"/>
    <property type="match status" value="1"/>
</dbReference>
<name>A0AA44BE31_9CLOT</name>
<comment type="caution">
    <text evidence="4">The sequence shown here is derived from an EMBL/GenBank/DDBJ whole genome shotgun (WGS) entry which is preliminary data.</text>
</comment>
<keyword evidence="2" id="KW-0472">Membrane</keyword>
<keyword evidence="2" id="KW-1133">Transmembrane helix</keyword>
<dbReference type="NCBIfam" id="TIGR00229">
    <property type="entry name" value="sensory_box"/>
    <property type="match status" value="1"/>
</dbReference>
<keyword evidence="2" id="KW-0812">Transmembrane</keyword>
<dbReference type="Proteomes" id="UP000449710">
    <property type="component" value="Unassembled WGS sequence"/>
</dbReference>
<proteinExistence type="predicted"/>
<dbReference type="CDD" id="cd00130">
    <property type="entry name" value="PAS"/>
    <property type="match status" value="1"/>
</dbReference>
<evidence type="ECO:0000256" key="1">
    <source>
        <dbReference type="SAM" id="Coils"/>
    </source>
</evidence>
<feature type="domain" description="PAS" evidence="3">
    <location>
        <begin position="57"/>
        <end position="128"/>
    </location>
</feature>